<feature type="compositionally biased region" description="Polar residues" evidence="1">
    <location>
        <begin position="14"/>
        <end position="29"/>
    </location>
</feature>
<sequence length="166" mass="17573">MTSSITSAGSTSSLAQLWQANVSQTQNKQTPPPPPPGGDSKMQEDMMSALSDAGIDTSHLTEEQSDALTAFMQTLMETLHQQGAGQEQESAAQESPMQRDLQSLLGQLTGSSESSSTDELQGQFSSLLDSLGAGESGVTLQQFLSAFSDKMETNRSEPGYFVNTSA</sequence>
<accession>A0A5J6WXZ0</accession>
<feature type="region of interest" description="Disordered" evidence="1">
    <location>
        <begin position="1"/>
        <end position="122"/>
    </location>
</feature>
<feature type="compositionally biased region" description="Low complexity" evidence="1">
    <location>
        <begin position="81"/>
        <end position="120"/>
    </location>
</feature>
<evidence type="ECO:0000256" key="1">
    <source>
        <dbReference type="SAM" id="MobiDB-lite"/>
    </source>
</evidence>
<feature type="compositionally biased region" description="Low complexity" evidence="1">
    <location>
        <begin position="1"/>
        <end position="13"/>
    </location>
</feature>
<dbReference type="KEGG" id="asim:FE240_11220"/>
<evidence type="ECO:0000313" key="2">
    <source>
        <dbReference type="EMBL" id="QFI55204.1"/>
    </source>
</evidence>
<feature type="compositionally biased region" description="Polar residues" evidence="1">
    <location>
        <begin position="71"/>
        <end position="80"/>
    </location>
</feature>
<organism evidence="2 3">
    <name type="scientific">Aeromonas simiae</name>
    <dbReference type="NCBI Taxonomy" id="218936"/>
    <lineage>
        <taxon>Bacteria</taxon>
        <taxon>Pseudomonadati</taxon>
        <taxon>Pseudomonadota</taxon>
        <taxon>Gammaproteobacteria</taxon>
        <taxon>Aeromonadales</taxon>
        <taxon>Aeromonadaceae</taxon>
        <taxon>Aeromonas</taxon>
    </lineage>
</organism>
<dbReference type="AlphaFoldDB" id="A0A5J6WXZ0"/>
<protein>
    <submittedName>
        <fullName evidence="2">Uncharacterized protein</fullName>
    </submittedName>
</protein>
<proteinExistence type="predicted"/>
<evidence type="ECO:0000313" key="3">
    <source>
        <dbReference type="Proteomes" id="UP000594034"/>
    </source>
</evidence>
<gene>
    <name evidence="2" type="ORF">FE240_11220</name>
</gene>
<reference evidence="2 3" key="1">
    <citation type="submission" date="2019-05" db="EMBL/GenBank/DDBJ databases">
        <title>OXA-830, a novel chromosomally encoded expanded-spectrum class D beta-lactamase in Aeromonas simiae.</title>
        <authorList>
            <person name="Zhou W."/>
            <person name="Chen Q."/>
        </authorList>
    </citation>
    <scope>NUCLEOTIDE SEQUENCE [LARGE SCALE GENOMIC DNA]</scope>
    <source>
        <strain evidence="2 3">A6</strain>
    </source>
</reference>
<keyword evidence="3" id="KW-1185">Reference proteome</keyword>
<name>A0A5J6WXZ0_9GAMM</name>
<dbReference type="EMBL" id="CP040449">
    <property type="protein sequence ID" value="QFI55204.1"/>
    <property type="molecule type" value="Genomic_DNA"/>
</dbReference>
<dbReference type="RefSeq" id="WP_193001009.1">
    <property type="nucleotide sequence ID" value="NZ_CP040449.1"/>
</dbReference>
<dbReference type="Proteomes" id="UP000594034">
    <property type="component" value="Chromosome"/>
</dbReference>